<evidence type="ECO:0000256" key="5">
    <source>
        <dbReference type="SAM" id="MobiDB-lite"/>
    </source>
</evidence>
<dbReference type="InterPro" id="IPR003653">
    <property type="entry name" value="Peptidase_C48_C"/>
</dbReference>
<dbReference type="PROSITE" id="PS50600">
    <property type="entry name" value="ULP_PROTEASE"/>
    <property type="match status" value="1"/>
</dbReference>
<organism evidence="7 8">
    <name type="scientific">Rhododendron griersonianum</name>
    <dbReference type="NCBI Taxonomy" id="479676"/>
    <lineage>
        <taxon>Eukaryota</taxon>
        <taxon>Viridiplantae</taxon>
        <taxon>Streptophyta</taxon>
        <taxon>Embryophyta</taxon>
        <taxon>Tracheophyta</taxon>
        <taxon>Spermatophyta</taxon>
        <taxon>Magnoliopsida</taxon>
        <taxon>eudicotyledons</taxon>
        <taxon>Gunneridae</taxon>
        <taxon>Pentapetalae</taxon>
        <taxon>asterids</taxon>
        <taxon>Ericales</taxon>
        <taxon>Ericaceae</taxon>
        <taxon>Ericoideae</taxon>
        <taxon>Rhodoreae</taxon>
        <taxon>Rhododendron</taxon>
    </lineage>
</organism>
<accession>A0AAV6HXN6</accession>
<keyword evidence="3" id="KW-0378">Hydrolase</keyword>
<feature type="region of interest" description="Disordered" evidence="5">
    <location>
        <begin position="1"/>
        <end position="221"/>
    </location>
</feature>
<proteinExistence type="inferred from homology"/>
<gene>
    <name evidence="7" type="ORF">RHGRI_038121</name>
</gene>
<feature type="compositionally biased region" description="Polar residues" evidence="5">
    <location>
        <begin position="49"/>
        <end position="62"/>
    </location>
</feature>
<feature type="coiled-coil region" evidence="4">
    <location>
        <begin position="585"/>
        <end position="619"/>
    </location>
</feature>
<evidence type="ECO:0000256" key="1">
    <source>
        <dbReference type="ARBA" id="ARBA00005234"/>
    </source>
</evidence>
<keyword evidence="8" id="KW-1185">Reference proteome</keyword>
<keyword evidence="2" id="KW-0645">Protease</keyword>
<dbReference type="AlphaFoldDB" id="A0AAV6HXN6"/>
<evidence type="ECO:0000256" key="4">
    <source>
        <dbReference type="SAM" id="Coils"/>
    </source>
</evidence>
<comment type="similarity">
    <text evidence="1">Belongs to the peptidase C48 family.</text>
</comment>
<comment type="caution">
    <text evidence="7">The sequence shown here is derived from an EMBL/GenBank/DDBJ whole genome shotgun (WGS) entry which is preliminary data.</text>
</comment>
<name>A0AAV6HXN6_9ERIC</name>
<keyword evidence="4" id="KW-0175">Coiled coil</keyword>
<feature type="region of interest" description="Disordered" evidence="5">
    <location>
        <begin position="698"/>
        <end position="747"/>
    </location>
</feature>
<evidence type="ECO:0000313" key="7">
    <source>
        <dbReference type="EMBL" id="KAG5517614.1"/>
    </source>
</evidence>
<evidence type="ECO:0000259" key="6">
    <source>
        <dbReference type="PROSITE" id="PS50600"/>
    </source>
</evidence>
<feature type="compositionally biased region" description="Acidic residues" evidence="5">
    <location>
        <begin position="149"/>
        <end position="185"/>
    </location>
</feature>
<sequence length="1110" mass="126593">MRLKKSPRKRTADPAVINIDDSAGKSEVVKSSSPSPRKGSKEADVEATVRTSYPTPIKINTKQHGKKPETKMVYEKRRKRTSRGDEEVIDLNTPTKRVTRSAEALKKMKMNKDMKEKEDKGIKRKTSPIVSKDVGSNRQRNVKQKVKGEEEEEEWDEDEGEEEEKWDEDEGDEEEKWDEDEGDEEENRKVKKGQKREGVKGKTGQPKQEKVEPKRGMQYRATLKKGKTSKVNKGKNVEPGMSKIPLKKPEKIQYRSSLNTVVKLLQTIPNGEFTTRQIQEIKKTPFADIVFGIVEAKLDEAYVRKSDPDVLKLVKQYEGSGGSFKLGADSVKITAKELTTIFGIKSGTTRIVINPTPRVPKTDFADRLCPGPKGQRILTTPILRDFFAKAVNGTTLNDAKDLARVLCLLLVGTLFVPNTQSRVSWAYLDFIEPLENSTSYNWSRFITEEVIHELNLRGSSNPAKVGGCVMGLMYWLCEHVCLIKQGDPHNIPRFLKWRLSDLSKELRTINLDSLNPLLVLSLELEPNDEEEGLYRFCPVTEHEADVKDSKVKTAVDKSNDEVVQDTSDEEADSDQDEVVTLRGIVRKLTDENAEKDRKIYELQRENEDKNATIAELRRRITNHPQTTAPGFGFEGISAQFEKDLLEHENITLQTEIGGLIIEKDIVEEKLEVAGDIIDDFVTHNVTQTYQTGEIVGEKESKGKKVDAGSEEHEIQNVEEEEEEKEEGGGFENVQDEGGPEHEMVPDAKVDSTTVEAYRSILECGTPKRKRGKTKVKVKSSSLTRGVKKTVSRVEKRLHDYVYVDLKKGATNKSKQKWNPSEAPLIHLLRNTDANLLRQIVDCSDTDLYCTVWTNDVTRETVPLEDIMKLLQGGDVSNWMIDGLARMLTIHLDNDDKLTHHVAFFPCTIWTILLNENSDMRTVLLDKKLQRVFESVRQHGTKYYRYLVFPMNGSGGKSLKMSPYHWTILFFDVMKKKWMHYNSLKKRDGRDPMLKDATVVKKYVENYMKDRHDELKNQSTSTEILFQEQNFDAPICSPPYAPQQENTSVDCGVFVCKLMELLAYIEPFPKTLPKTEIDQFRADLVSQFLNDEGRSWTIKKWEARRMGKGSQ</sequence>
<feature type="domain" description="Ubiquitin-like protease family profile" evidence="6">
    <location>
        <begin position="859"/>
        <end position="1061"/>
    </location>
</feature>
<dbReference type="Proteomes" id="UP000823749">
    <property type="component" value="Chromosome 13"/>
</dbReference>
<feature type="compositionally biased region" description="Acidic residues" evidence="5">
    <location>
        <begin position="562"/>
        <end position="575"/>
    </location>
</feature>
<feature type="compositionally biased region" description="Basic and acidic residues" evidence="5">
    <location>
        <begin position="738"/>
        <end position="747"/>
    </location>
</feature>
<dbReference type="SUPFAM" id="SSF54001">
    <property type="entry name" value="Cysteine proteinases"/>
    <property type="match status" value="1"/>
</dbReference>
<dbReference type="EMBL" id="JACTNZ010000013">
    <property type="protein sequence ID" value="KAG5517614.1"/>
    <property type="molecule type" value="Genomic_DNA"/>
</dbReference>
<feature type="compositionally biased region" description="Acidic residues" evidence="5">
    <location>
        <begin position="716"/>
        <end position="725"/>
    </location>
</feature>
<feature type="compositionally biased region" description="Basic and acidic residues" evidence="5">
    <location>
        <begin position="66"/>
        <end position="75"/>
    </location>
</feature>
<reference evidence="7 8" key="1">
    <citation type="submission" date="2020-08" db="EMBL/GenBank/DDBJ databases">
        <title>Plant Genome Project.</title>
        <authorList>
            <person name="Zhang R.-G."/>
        </authorList>
    </citation>
    <scope>NUCLEOTIDE SEQUENCE [LARGE SCALE GENOMIC DNA]</scope>
    <source>
        <strain evidence="7">WSP0</strain>
        <tissue evidence="7">Leaf</tissue>
    </source>
</reference>
<dbReference type="Pfam" id="PF02902">
    <property type="entry name" value="Peptidase_C48"/>
    <property type="match status" value="1"/>
</dbReference>
<dbReference type="InterPro" id="IPR038765">
    <property type="entry name" value="Papain-like_cys_pep_sf"/>
</dbReference>
<evidence type="ECO:0000256" key="2">
    <source>
        <dbReference type="ARBA" id="ARBA00022670"/>
    </source>
</evidence>
<evidence type="ECO:0000256" key="3">
    <source>
        <dbReference type="ARBA" id="ARBA00022801"/>
    </source>
</evidence>
<feature type="compositionally biased region" description="Basic and acidic residues" evidence="5">
    <location>
        <begin position="103"/>
        <end position="121"/>
    </location>
</feature>
<dbReference type="GO" id="GO:0006508">
    <property type="term" value="P:proteolysis"/>
    <property type="evidence" value="ECO:0007669"/>
    <property type="project" value="UniProtKB-KW"/>
</dbReference>
<dbReference type="Gene3D" id="3.40.395.10">
    <property type="entry name" value="Adenoviral Proteinase, Chain A"/>
    <property type="match status" value="1"/>
</dbReference>
<evidence type="ECO:0000313" key="8">
    <source>
        <dbReference type="Proteomes" id="UP000823749"/>
    </source>
</evidence>
<feature type="region of interest" description="Disordered" evidence="5">
    <location>
        <begin position="555"/>
        <end position="575"/>
    </location>
</feature>
<dbReference type="GO" id="GO:0008234">
    <property type="term" value="F:cysteine-type peptidase activity"/>
    <property type="evidence" value="ECO:0007669"/>
    <property type="project" value="InterPro"/>
</dbReference>
<feature type="compositionally biased region" description="Basic and acidic residues" evidence="5">
    <location>
        <begin position="698"/>
        <end position="715"/>
    </location>
</feature>
<protein>
    <recommendedName>
        <fullName evidence="6">Ubiquitin-like protease family profile domain-containing protein</fullName>
    </recommendedName>
</protein>